<organism evidence="2">
    <name type="scientific">uncultured prokaryote</name>
    <dbReference type="NCBI Taxonomy" id="198431"/>
    <lineage>
        <taxon>unclassified sequences</taxon>
        <taxon>environmental samples</taxon>
    </lineage>
</organism>
<reference evidence="2" key="2">
    <citation type="submission" date="2015-07" db="EMBL/GenBank/DDBJ databases">
        <title>Plasmids, circular viruses and viroids from rat gut.</title>
        <authorList>
            <person name="Jorgensen T.J."/>
            <person name="Hansen M.A."/>
            <person name="Xu Z."/>
            <person name="Tabak M.A."/>
            <person name="Sorensen S.J."/>
            <person name="Hansen L.H."/>
        </authorList>
    </citation>
    <scope>NUCLEOTIDE SEQUENCE</scope>
    <source>
        <plasmid evidence="2">pRGRH0678</plasmid>
    </source>
</reference>
<sequence length="155" mass="16815">MLPAPLKILSVMKSRKPRKHTSTNGSEVLTLRLKSSFWEGWRLPPVRPKAAALPADAPGRSSDLPTPGPGDFPENPDFTPHSCLSPSEAPACLGPSEARHRAPDVGSSCMSFLSSSSLFSFLFSPPRIVIYFNMFQTQKCVNPHLKVSKSPSKGV</sequence>
<proteinExistence type="predicted"/>
<evidence type="ECO:0000313" key="2">
    <source>
        <dbReference type="EMBL" id="CRY95587.1"/>
    </source>
</evidence>
<feature type="region of interest" description="Disordered" evidence="1">
    <location>
        <begin position="49"/>
        <end position="86"/>
    </location>
</feature>
<evidence type="ECO:0000256" key="1">
    <source>
        <dbReference type="SAM" id="MobiDB-lite"/>
    </source>
</evidence>
<protein>
    <submittedName>
        <fullName evidence="2">Uncharacterized protein</fullName>
    </submittedName>
</protein>
<reference evidence="2" key="1">
    <citation type="submission" date="2015-06" db="EMBL/GenBank/DDBJ databases">
        <authorList>
            <person name="Joergensen T."/>
        </authorList>
    </citation>
    <scope>NUCLEOTIDE SEQUENCE</scope>
    <source>
        <plasmid evidence="2">pRGRH0678</plasmid>
    </source>
</reference>
<dbReference type="AlphaFoldDB" id="A0A0H5QI80"/>
<dbReference type="EMBL" id="LN853298">
    <property type="protein sequence ID" value="CRY95587.1"/>
    <property type="molecule type" value="Genomic_DNA"/>
</dbReference>
<keyword evidence="2" id="KW-0614">Plasmid</keyword>
<name>A0A0H5QI80_9ZZZZ</name>
<accession>A0A0H5QI80</accession>
<geneLocation type="plasmid" evidence="2">
    <name>pRGRH0678</name>
</geneLocation>